<comment type="cofactor">
    <cofactor evidence="1 11">
        <name>Zn(2+)</name>
        <dbReference type="ChEBI" id="CHEBI:29105"/>
    </cofactor>
</comment>
<sequence>MDIFGLIPQFGGLIWTLVAFIIALSVIVAIHEYGHYIVGRWTGIKADVFSLGFGPVLWSRPDKHGTIWQVAALPFGGYVKFAGDANAASGKDEAAMAAVADDPKALRHTMHGAPLWARTLTVAAGPFFNFALSILVFFGVALSTGVAKDPLTVGELRALPITIEDGLLPGDEIRAIQGMALPENSVSDIDDAFINALPLQATLDYEVLRNSNVQQVTGPYLMPPLVSNVVPQSAAFSAGLRPDDVIVGLNGRDVVAFGQLKTAVEASSGAPLALRVWRAGEILEFTMTPKATDEPQEDGTFVQNYRIGIVGGMAFEPATNTPGFGEALNRGVENTWRIITGSISGLKQMIIGNISTCNLSGPVGIAQTSGAMASQGAQSFIYFIAVLSTAVGLLNLFPIPALDGGHLVFYAYEAVTGKPPSDGALRILMTIGLGLVLTLMVFALGNDLFCP</sequence>
<keyword evidence="4" id="KW-0645">Protease</keyword>
<name>A0A927HFD1_9RHOB</name>
<protein>
    <recommendedName>
        <fullName evidence="11">Zinc metalloprotease</fullName>
        <ecNumber evidence="11">3.4.24.-</ecNumber>
    </recommendedName>
</protein>
<dbReference type="PANTHER" id="PTHR42837:SF2">
    <property type="entry name" value="MEMBRANE METALLOPROTEASE ARASP2, CHLOROPLASTIC-RELATED"/>
    <property type="match status" value="1"/>
</dbReference>
<dbReference type="SMART" id="SM00228">
    <property type="entry name" value="PDZ"/>
    <property type="match status" value="1"/>
</dbReference>
<evidence type="ECO:0000256" key="6">
    <source>
        <dbReference type="ARBA" id="ARBA00022801"/>
    </source>
</evidence>
<evidence type="ECO:0000256" key="1">
    <source>
        <dbReference type="ARBA" id="ARBA00001947"/>
    </source>
</evidence>
<accession>A0A927HFD1</accession>
<dbReference type="GO" id="GO:0016020">
    <property type="term" value="C:membrane"/>
    <property type="evidence" value="ECO:0007669"/>
    <property type="project" value="UniProtKB-SubCell"/>
</dbReference>
<evidence type="ECO:0000256" key="11">
    <source>
        <dbReference type="RuleBase" id="RU362031"/>
    </source>
</evidence>
<comment type="caution">
    <text evidence="13">The sequence shown here is derived from an EMBL/GenBank/DDBJ whole genome shotgun (WGS) entry which is preliminary data.</text>
</comment>
<evidence type="ECO:0000259" key="12">
    <source>
        <dbReference type="SMART" id="SM00228"/>
    </source>
</evidence>
<gene>
    <name evidence="13" type="primary">rseP</name>
    <name evidence="13" type="ORF">H9Q16_04205</name>
</gene>
<comment type="similarity">
    <text evidence="3 11">Belongs to the peptidase M50B family.</text>
</comment>
<dbReference type="InterPro" id="IPR001478">
    <property type="entry name" value="PDZ"/>
</dbReference>
<evidence type="ECO:0000256" key="5">
    <source>
        <dbReference type="ARBA" id="ARBA00022692"/>
    </source>
</evidence>
<keyword evidence="11" id="KW-0479">Metal-binding</keyword>
<proteinExistence type="inferred from homology"/>
<dbReference type="InterPro" id="IPR004387">
    <property type="entry name" value="Pept_M50_Zn"/>
</dbReference>
<evidence type="ECO:0000256" key="2">
    <source>
        <dbReference type="ARBA" id="ARBA00004141"/>
    </source>
</evidence>
<dbReference type="InterPro" id="IPR008915">
    <property type="entry name" value="Peptidase_M50"/>
</dbReference>
<evidence type="ECO:0000256" key="4">
    <source>
        <dbReference type="ARBA" id="ARBA00022670"/>
    </source>
</evidence>
<dbReference type="GO" id="GO:0046872">
    <property type="term" value="F:metal ion binding"/>
    <property type="evidence" value="ECO:0007669"/>
    <property type="project" value="UniProtKB-KW"/>
</dbReference>
<dbReference type="EC" id="3.4.24.-" evidence="11"/>
<evidence type="ECO:0000256" key="3">
    <source>
        <dbReference type="ARBA" id="ARBA00007931"/>
    </source>
</evidence>
<evidence type="ECO:0000256" key="9">
    <source>
        <dbReference type="ARBA" id="ARBA00023049"/>
    </source>
</evidence>
<comment type="subcellular location">
    <subcellularLocation>
        <location evidence="2">Membrane</location>
        <topology evidence="2">Multi-pass membrane protein</topology>
    </subcellularLocation>
</comment>
<dbReference type="NCBIfam" id="TIGR00054">
    <property type="entry name" value="RIP metalloprotease RseP"/>
    <property type="match status" value="1"/>
</dbReference>
<feature type="domain" description="PDZ" evidence="12">
    <location>
        <begin position="201"/>
        <end position="280"/>
    </location>
</feature>
<dbReference type="Gene3D" id="2.30.42.10">
    <property type="match status" value="1"/>
</dbReference>
<evidence type="ECO:0000256" key="10">
    <source>
        <dbReference type="ARBA" id="ARBA00023136"/>
    </source>
</evidence>
<dbReference type="InterPro" id="IPR036034">
    <property type="entry name" value="PDZ_sf"/>
</dbReference>
<keyword evidence="8 11" id="KW-1133">Transmembrane helix</keyword>
<feature type="transmembrane region" description="Helical" evidence="11">
    <location>
        <begin position="380"/>
        <end position="402"/>
    </location>
</feature>
<dbReference type="CDD" id="cd06163">
    <property type="entry name" value="S2P-M50_PDZ_RseP-like"/>
    <property type="match status" value="1"/>
</dbReference>
<feature type="transmembrane region" description="Helical" evidence="11">
    <location>
        <begin position="115"/>
        <end position="142"/>
    </location>
</feature>
<evidence type="ECO:0000313" key="14">
    <source>
        <dbReference type="Proteomes" id="UP000635142"/>
    </source>
</evidence>
<evidence type="ECO:0000256" key="8">
    <source>
        <dbReference type="ARBA" id="ARBA00022989"/>
    </source>
</evidence>
<feature type="transmembrane region" description="Helical" evidence="11">
    <location>
        <begin position="12"/>
        <end position="30"/>
    </location>
</feature>
<dbReference type="SUPFAM" id="SSF50156">
    <property type="entry name" value="PDZ domain-like"/>
    <property type="match status" value="2"/>
</dbReference>
<dbReference type="PANTHER" id="PTHR42837">
    <property type="entry name" value="REGULATOR OF SIGMA-E PROTEASE RSEP"/>
    <property type="match status" value="1"/>
</dbReference>
<feature type="transmembrane region" description="Helical" evidence="11">
    <location>
        <begin position="423"/>
        <end position="445"/>
    </location>
</feature>
<dbReference type="GO" id="GO:0006508">
    <property type="term" value="P:proteolysis"/>
    <property type="evidence" value="ECO:0007669"/>
    <property type="project" value="UniProtKB-KW"/>
</dbReference>
<dbReference type="Proteomes" id="UP000635142">
    <property type="component" value="Unassembled WGS sequence"/>
</dbReference>
<evidence type="ECO:0000313" key="13">
    <source>
        <dbReference type="EMBL" id="MBD3663115.1"/>
    </source>
</evidence>
<keyword evidence="5 11" id="KW-0812">Transmembrane</keyword>
<keyword evidence="10 11" id="KW-0472">Membrane</keyword>
<keyword evidence="9 11" id="KW-0482">Metalloprotease</keyword>
<dbReference type="Pfam" id="PF02163">
    <property type="entry name" value="Peptidase_M50"/>
    <property type="match status" value="1"/>
</dbReference>
<keyword evidence="7 11" id="KW-0862">Zinc</keyword>
<reference evidence="13" key="1">
    <citation type="submission" date="2020-08" db="EMBL/GenBank/DDBJ databases">
        <title>Sulfitobacter aestuariivivens sp. nov., isolated from a tidal flat.</title>
        <authorList>
            <person name="Park S."/>
            <person name="Yoon J.-H."/>
        </authorList>
    </citation>
    <scope>NUCLEOTIDE SEQUENCE</scope>
    <source>
        <strain evidence="13">TSTF-M16</strain>
    </source>
</reference>
<organism evidence="13 14">
    <name type="scientific">Sulfitobacter aestuariivivens</name>
    <dbReference type="NCBI Taxonomy" id="2766981"/>
    <lineage>
        <taxon>Bacteria</taxon>
        <taxon>Pseudomonadati</taxon>
        <taxon>Pseudomonadota</taxon>
        <taxon>Alphaproteobacteria</taxon>
        <taxon>Rhodobacterales</taxon>
        <taxon>Roseobacteraceae</taxon>
        <taxon>Sulfitobacter</taxon>
    </lineage>
</organism>
<keyword evidence="14" id="KW-1185">Reference proteome</keyword>
<dbReference type="EMBL" id="JACTAG010000001">
    <property type="protein sequence ID" value="MBD3663115.1"/>
    <property type="molecule type" value="Genomic_DNA"/>
</dbReference>
<dbReference type="GO" id="GO:0004222">
    <property type="term" value="F:metalloendopeptidase activity"/>
    <property type="evidence" value="ECO:0007669"/>
    <property type="project" value="InterPro"/>
</dbReference>
<keyword evidence="6 11" id="KW-0378">Hydrolase</keyword>
<dbReference type="AlphaFoldDB" id="A0A927HFD1"/>
<evidence type="ECO:0000256" key="7">
    <source>
        <dbReference type="ARBA" id="ARBA00022833"/>
    </source>
</evidence>
<dbReference type="RefSeq" id="WP_191074100.1">
    <property type="nucleotide sequence ID" value="NZ_JACTAG010000001.1"/>
</dbReference>